<comment type="caution">
    <text evidence="4">The sequence shown here is derived from an EMBL/GenBank/DDBJ whole genome shotgun (WGS) entry which is preliminary data.</text>
</comment>
<accession>A0ABW5V0U3</accession>
<name>A0ABW5V0U3_9BACI</name>
<dbReference type="PANTHER" id="PTHR11092:SF0">
    <property type="entry name" value="EPIMERASE FAMILY PROTEIN SDR39U1"/>
    <property type="match status" value="1"/>
</dbReference>
<keyword evidence="5" id="KW-1185">Reference proteome</keyword>
<dbReference type="Proteomes" id="UP001597502">
    <property type="component" value="Unassembled WGS sequence"/>
</dbReference>
<feature type="domain" description="DUF1731" evidence="3">
    <location>
        <begin position="248"/>
        <end position="290"/>
    </location>
</feature>
<dbReference type="InterPro" id="IPR010099">
    <property type="entry name" value="SDR39U1"/>
</dbReference>
<dbReference type="Pfam" id="PF01370">
    <property type="entry name" value="Epimerase"/>
    <property type="match status" value="1"/>
</dbReference>
<evidence type="ECO:0000256" key="1">
    <source>
        <dbReference type="ARBA" id="ARBA00009353"/>
    </source>
</evidence>
<dbReference type="PANTHER" id="PTHR11092">
    <property type="entry name" value="SUGAR NUCLEOTIDE EPIMERASE RELATED"/>
    <property type="match status" value="1"/>
</dbReference>
<reference evidence="5" key="1">
    <citation type="journal article" date="2019" name="Int. J. Syst. Evol. Microbiol.">
        <title>The Global Catalogue of Microorganisms (GCM) 10K type strain sequencing project: providing services to taxonomists for standard genome sequencing and annotation.</title>
        <authorList>
            <consortium name="The Broad Institute Genomics Platform"/>
            <consortium name="The Broad Institute Genome Sequencing Center for Infectious Disease"/>
            <person name="Wu L."/>
            <person name="Ma J."/>
        </authorList>
    </citation>
    <scope>NUCLEOTIDE SEQUENCE [LARGE SCALE GENOMIC DNA]</scope>
    <source>
        <strain evidence="5">TISTR 1535</strain>
    </source>
</reference>
<evidence type="ECO:0000313" key="4">
    <source>
        <dbReference type="EMBL" id="MFD2759593.1"/>
    </source>
</evidence>
<sequence>MTILMTGGTGFVGRNLTKVLTDTGHHVYITTRSPEKYFNTEQVTFISYDYPVADLPKIEAIINLAGDSLFGYWTKSKKEAIRKSRIETTQKVIEMMEQMEHKPEVLISGSAIGFYGTAEDLIFTEATERAGNDFLAEVVEAWERTASQAEQFGVRTVYARFGVILGEEGALPLMKLPIKLFAGGRIGSGEQWISWVHINDVVDMIRFCLANKQISGPVNVTAPHPARNKDFTNTLARVLRRPDWLPAPILAVRTALGDMSMLITRGQYVLPGKADMHGYEFSYPYLEKALFETEH</sequence>
<dbReference type="NCBIfam" id="TIGR01777">
    <property type="entry name" value="yfcH"/>
    <property type="match status" value="1"/>
</dbReference>
<comment type="similarity">
    <text evidence="1">Belongs to the NAD(P)-dependent epimerase/dehydratase family. SDR39U1 subfamily.</text>
</comment>
<feature type="domain" description="NAD-dependent epimerase/dehydratase" evidence="2">
    <location>
        <begin position="3"/>
        <end position="217"/>
    </location>
</feature>
<dbReference type="InterPro" id="IPR001509">
    <property type="entry name" value="Epimerase_deHydtase"/>
</dbReference>
<evidence type="ECO:0000313" key="5">
    <source>
        <dbReference type="Proteomes" id="UP001597502"/>
    </source>
</evidence>
<dbReference type="Gene3D" id="3.40.50.720">
    <property type="entry name" value="NAD(P)-binding Rossmann-like Domain"/>
    <property type="match status" value="1"/>
</dbReference>
<gene>
    <name evidence="4" type="ORF">ACFSUO_01150</name>
</gene>
<organism evidence="4 5">
    <name type="scientific">Lentibacillus juripiscarius</name>
    <dbReference type="NCBI Taxonomy" id="257446"/>
    <lineage>
        <taxon>Bacteria</taxon>
        <taxon>Bacillati</taxon>
        <taxon>Bacillota</taxon>
        <taxon>Bacilli</taxon>
        <taxon>Bacillales</taxon>
        <taxon>Bacillaceae</taxon>
        <taxon>Lentibacillus</taxon>
    </lineage>
</organism>
<dbReference type="EMBL" id="JBHUNA010000002">
    <property type="protein sequence ID" value="MFD2759593.1"/>
    <property type="molecule type" value="Genomic_DNA"/>
</dbReference>
<evidence type="ECO:0000259" key="3">
    <source>
        <dbReference type="Pfam" id="PF08338"/>
    </source>
</evidence>
<protein>
    <submittedName>
        <fullName evidence="4">TIGR01777 family oxidoreductase</fullName>
    </submittedName>
</protein>
<dbReference type="CDD" id="cd05242">
    <property type="entry name" value="SDR_a8"/>
    <property type="match status" value="1"/>
</dbReference>
<dbReference type="InterPro" id="IPR013549">
    <property type="entry name" value="DUF1731"/>
</dbReference>
<dbReference type="RefSeq" id="WP_382390228.1">
    <property type="nucleotide sequence ID" value="NZ_JBHUNA010000002.1"/>
</dbReference>
<dbReference type="SUPFAM" id="SSF51735">
    <property type="entry name" value="NAD(P)-binding Rossmann-fold domains"/>
    <property type="match status" value="1"/>
</dbReference>
<dbReference type="InterPro" id="IPR036291">
    <property type="entry name" value="NAD(P)-bd_dom_sf"/>
</dbReference>
<evidence type="ECO:0000259" key="2">
    <source>
        <dbReference type="Pfam" id="PF01370"/>
    </source>
</evidence>
<proteinExistence type="inferred from homology"/>
<dbReference type="Pfam" id="PF08338">
    <property type="entry name" value="DUF1731"/>
    <property type="match status" value="1"/>
</dbReference>